<dbReference type="EMBL" id="CP016279">
    <property type="protein sequence ID" value="ANP51353.1"/>
    <property type="molecule type" value="Genomic_DNA"/>
</dbReference>
<reference evidence="2 4" key="1">
    <citation type="submission" date="2016-06" db="EMBL/GenBank/DDBJ databases">
        <title>Complete genome sequence of Streptomyces griseochromogenes ATCC 14511, the Blasticidin S producer.</title>
        <authorList>
            <person name="Wu L."/>
        </authorList>
    </citation>
    <scope>NUCLEOTIDE SEQUENCE [LARGE SCALE GENOMIC DNA]</scope>
    <source>
        <strain evidence="2 4">ATCC 14511</strain>
    </source>
</reference>
<gene>
    <name evidence="2" type="ORF">AVL59_18555</name>
    <name evidence="3" type="ORF">J2Z21_002872</name>
</gene>
<evidence type="ECO:0000256" key="1">
    <source>
        <dbReference type="SAM" id="MobiDB-lite"/>
    </source>
</evidence>
<reference evidence="3 5" key="2">
    <citation type="submission" date="2021-03" db="EMBL/GenBank/DDBJ databases">
        <title>Genomic Encyclopedia of Type Strains, Phase IV (KMG-IV): sequencing the most valuable type-strain genomes for metagenomic binning, comparative biology and taxonomic classification.</title>
        <authorList>
            <person name="Goeker M."/>
        </authorList>
    </citation>
    <scope>NUCLEOTIDE SEQUENCE [LARGE SCALE GENOMIC DNA]</scope>
    <source>
        <strain evidence="3 5">DSM 40499</strain>
    </source>
</reference>
<sequence>MATTVAPDRRSSWTGMMPTPPAAAEAATTSPSLTATASVAANAVAPATYSDPAASQLSAAGLGTTCVSGTRTYSAWPARSHVQPSNSAPVPTTTPAKSLP</sequence>
<organism evidence="2 4">
    <name type="scientific">Streptomyces griseochromogenes</name>
    <dbReference type="NCBI Taxonomy" id="68214"/>
    <lineage>
        <taxon>Bacteria</taxon>
        <taxon>Bacillati</taxon>
        <taxon>Actinomycetota</taxon>
        <taxon>Actinomycetes</taxon>
        <taxon>Kitasatosporales</taxon>
        <taxon>Streptomycetaceae</taxon>
        <taxon>Streptomyces</taxon>
    </lineage>
</organism>
<evidence type="ECO:0000313" key="3">
    <source>
        <dbReference type="EMBL" id="MBP2049936.1"/>
    </source>
</evidence>
<dbReference type="RefSeq" id="WP_067305650.1">
    <property type="nucleotide sequence ID" value="NZ_CP016279.1"/>
</dbReference>
<accession>A0A1B1AXQ1</accession>
<dbReference type="Proteomes" id="UP000092659">
    <property type="component" value="Chromosome"/>
</dbReference>
<keyword evidence="5" id="KW-1185">Reference proteome</keyword>
<feature type="region of interest" description="Disordered" evidence="1">
    <location>
        <begin position="1"/>
        <end position="29"/>
    </location>
</feature>
<protein>
    <submittedName>
        <fullName evidence="2">Uncharacterized protein</fullName>
    </submittedName>
</protein>
<dbReference type="Proteomes" id="UP001519309">
    <property type="component" value="Unassembled WGS sequence"/>
</dbReference>
<name>A0A1B1AXQ1_9ACTN</name>
<evidence type="ECO:0000313" key="5">
    <source>
        <dbReference type="Proteomes" id="UP001519309"/>
    </source>
</evidence>
<feature type="region of interest" description="Disordered" evidence="1">
    <location>
        <begin position="77"/>
        <end position="100"/>
    </location>
</feature>
<evidence type="ECO:0000313" key="2">
    <source>
        <dbReference type="EMBL" id="ANP51353.1"/>
    </source>
</evidence>
<evidence type="ECO:0000313" key="4">
    <source>
        <dbReference type="Proteomes" id="UP000092659"/>
    </source>
</evidence>
<feature type="compositionally biased region" description="Polar residues" evidence="1">
    <location>
        <begin position="82"/>
        <end position="100"/>
    </location>
</feature>
<dbReference type="EMBL" id="JAGGLP010000005">
    <property type="protein sequence ID" value="MBP2049936.1"/>
    <property type="molecule type" value="Genomic_DNA"/>
</dbReference>
<dbReference type="KEGG" id="sgs:AVL59_18555"/>
<proteinExistence type="predicted"/>
<dbReference type="AlphaFoldDB" id="A0A1B1AXQ1"/>